<dbReference type="EMBL" id="ASTJ01000040">
    <property type="protein sequence ID" value="EPC00591.1"/>
    <property type="molecule type" value="Genomic_DNA"/>
</dbReference>
<dbReference type="RefSeq" id="WP_016418580.1">
    <property type="nucleotide sequence ID" value="NZ_AUAB01000035.1"/>
</dbReference>
<evidence type="ECO:0008006" key="4">
    <source>
        <dbReference type="Google" id="ProtNLM"/>
    </source>
</evidence>
<proteinExistence type="predicted"/>
<evidence type="ECO:0000313" key="2">
    <source>
        <dbReference type="EMBL" id="EPC00591.1"/>
    </source>
</evidence>
<evidence type="ECO:0000256" key="1">
    <source>
        <dbReference type="SAM" id="Phobius"/>
    </source>
</evidence>
<dbReference type="PATRIC" id="fig|1121939.11.peg.4070"/>
<reference evidence="2 3" key="1">
    <citation type="journal article" date="2013" name="Genome Announc.">
        <title>Draft genome sequence of the moderately halophilic gammaproteobacterium Halomonas anticariensis FP35.</title>
        <authorList>
            <person name="Tahrioui A."/>
            <person name="Quesada E."/>
            <person name="Llamas I."/>
        </authorList>
    </citation>
    <scope>NUCLEOTIDE SEQUENCE [LARGE SCALE GENOMIC DNA]</scope>
    <source>
        <strain evidence="3">DSM 16096 / CECT 5854 / LMG 22089 / FP35</strain>
    </source>
</reference>
<sequence length="122" mass="13129">MKAPALSYFSLTKRRLKTLMGMAMWLPTLAMAQGLPELEQPSQGGDGLMSTMQGYFYDAAIIIGLVLCTVAFLVVGTSSVASFKEARERETWSKFAITVVVGVALIVAIIWLATEAGPILAQ</sequence>
<dbReference type="InterPro" id="IPR021356">
    <property type="entry name" value="Integr_conj_element_PFL4702"/>
</dbReference>
<name>S2L781_LITA3</name>
<dbReference type="Proteomes" id="UP000014463">
    <property type="component" value="Unassembled WGS sequence"/>
</dbReference>
<dbReference type="AlphaFoldDB" id="S2L781"/>
<accession>S2L781</accession>
<dbReference type="Pfam" id="PF11190">
    <property type="entry name" value="DUF2976"/>
    <property type="match status" value="1"/>
</dbReference>
<comment type="caution">
    <text evidence="2">The sequence shown here is derived from an EMBL/GenBank/DDBJ whole genome shotgun (WGS) entry which is preliminary data.</text>
</comment>
<dbReference type="NCBIfam" id="TIGR03745">
    <property type="entry name" value="conj_TIGR03745"/>
    <property type="match status" value="1"/>
</dbReference>
<gene>
    <name evidence="2" type="ORF">L861_06535</name>
</gene>
<feature type="transmembrane region" description="Helical" evidence="1">
    <location>
        <begin position="56"/>
        <end position="83"/>
    </location>
</feature>
<evidence type="ECO:0000313" key="3">
    <source>
        <dbReference type="Proteomes" id="UP000014463"/>
    </source>
</evidence>
<dbReference type="STRING" id="1121939.L861_06535"/>
<organism evidence="2 3">
    <name type="scientific">Litchfieldella anticariensis (strain DSM 16096 / CECT 5854 / CIP 108499 / LMG 22089 / FP35)</name>
    <name type="common">Halomonas anticariensis</name>
    <dbReference type="NCBI Taxonomy" id="1121939"/>
    <lineage>
        <taxon>Bacteria</taxon>
        <taxon>Pseudomonadati</taxon>
        <taxon>Pseudomonadota</taxon>
        <taxon>Gammaproteobacteria</taxon>
        <taxon>Oceanospirillales</taxon>
        <taxon>Halomonadaceae</taxon>
        <taxon>Litchfieldella</taxon>
    </lineage>
</organism>
<keyword evidence="1" id="KW-0812">Transmembrane</keyword>
<keyword evidence="1" id="KW-0472">Membrane</keyword>
<keyword evidence="1" id="KW-1133">Transmembrane helix</keyword>
<protein>
    <recommendedName>
        <fullName evidence="4">Integrating conjugative element membrane protein</fullName>
    </recommendedName>
</protein>
<feature type="transmembrane region" description="Helical" evidence="1">
    <location>
        <begin position="95"/>
        <end position="114"/>
    </location>
</feature>
<keyword evidence="3" id="KW-1185">Reference proteome</keyword>